<comment type="caution">
    <text evidence="14">The sequence shown here is derived from an EMBL/GenBank/DDBJ whole genome shotgun (WGS) entry which is preliminary data.</text>
</comment>
<evidence type="ECO:0000256" key="8">
    <source>
        <dbReference type="PROSITE-ProRule" id="PRU01360"/>
    </source>
</evidence>
<dbReference type="EMBL" id="JAFHKU010000131">
    <property type="protein sequence ID" value="MBN3559160.1"/>
    <property type="molecule type" value="Genomic_DNA"/>
</dbReference>
<dbReference type="Proteomes" id="UP000584663">
    <property type="component" value="Unassembled WGS sequence"/>
</dbReference>
<dbReference type="Proteomes" id="UP000704529">
    <property type="component" value="Unassembled WGS sequence"/>
</dbReference>
<evidence type="ECO:0000256" key="3">
    <source>
        <dbReference type="ARBA" id="ARBA00022452"/>
    </source>
</evidence>
<dbReference type="Pfam" id="PF07715">
    <property type="entry name" value="Plug"/>
    <property type="match status" value="1"/>
</dbReference>
<dbReference type="EMBL" id="JACHNX010000002">
    <property type="protein sequence ID" value="MBB4608848.1"/>
    <property type="molecule type" value="Genomic_DNA"/>
</dbReference>
<evidence type="ECO:0000256" key="1">
    <source>
        <dbReference type="ARBA" id="ARBA00004571"/>
    </source>
</evidence>
<keyword evidence="14" id="KW-0675">Receptor</keyword>
<dbReference type="InterPro" id="IPR036942">
    <property type="entry name" value="Beta-barrel_TonB_sf"/>
</dbReference>
<keyword evidence="2 8" id="KW-0813">Transport</keyword>
<dbReference type="AlphaFoldDB" id="A0AA40ZZ99"/>
<evidence type="ECO:0000256" key="7">
    <source>
        <dbReference type="ARBA" id="ARBA00023237"/>
    </source>
</evidence>
<evidence type="ECO:0000313" key="14">
    <source>
        <dbReference type="EMBL" id="MBN3559160.1"/>
    </source>
</evidence>
<dbReference type="InterPro" id="IPR000531">
    <property type="entry name" value="Beta-barrel_TonB"/>
</dbReference>
<keyword evidence="10" id="KW-0732">Signal</keyword>
<dbReference type="InterPro" id="IPR037066">
    <property type="entry name" value="Plug_dom_sf"/>
</dbReference>
<feature type="domain" description="TonB-dependent receptor-like beta-barrel" evidence="11">
    <location>
        <begin position="391"/>
        <end position="935"/>
    </location>
</feature>
<dbReference type="InterPro" id="IPR012910">
    <property type="entry name" value="Plug_dom"/>
</dbReference>
<keyword evidence="4 8" id="KW-0812">Transmembrane</keyword>
<feature type="chain" id="PRO_5041451720" evidence="10">
    <location>
        <begin position="42"/>
        <end position="977"/>
    </location>
</feature>
<dbReference type="PROSITE" id="PS52016">
    <property type="entry name" value="TONB_DEPENDENT_REC_3"/>
    <property type="match status" value="1"/>
</dbReference>
<evidence type="ECO:0000256" key="5">
    <source>
        <dbReference type="ARBA" id="ARBA00023077"/>
    </source>
</evidence>
<dbReference type="RefSeq" id="WP_184104619.1">
    <property type="nucleotide sequence ID" value="NZ_JACHNX010000002.1"/>
</dbReference>
<dbReference type="InterPro" id="IPR039426">
    <property type="entry name" value="TonB-dep_rcpt-like"/>
</dbReference>
<evidence type="ECO:0000256" key="9">
    <source>
        <dbReference type="RuleBase" id="RU003357"/>
    </source>
</evidence>
<comment type="similarity">
    <text evidence="8 9">Belongs to the TonB-dependent receptor family.</text>
</comment>
<evidence type="ECO:0000259" key="12">
    <source>
        <dbReference type="Pfam" id="PF07715"/>
    </source>
</evidence>
<keyword evidence="7 8" id="KW-0998">Cell outer membrane</keyword>
<sequence length="977" mass="102335">MIKNSTLARRRLQIGTALQSLTLVGLGLGMASFATEASAQAVQGAATDTTTATTTPAPTGDIVVTGSRIQRPDLQSSSPVATISAGELKATNTVTAESYLSSSPQFVPAASSTTNNGNGGTATVDLRGLGSQRTLVLVNGRRMVPSDIGGAVDINAIPTVLIKRVDVLTGGASAVYGADAISGVVNFVLDDKLEGVRADASSQVTGHGDAAQYNAGLAAGIKFGNDDAGHIVIAGQYTKRDGVYQSARAYSAQNLDANLKPSGSSNATPTVIDINSGRYQINDGSQAGGTDNFVPYYKPYNFNPANYLQVPLERYNATALASYKFSDAAELYARGSYTRSDVTAILAPTATAGFNFTISPNNPFLNAANSALIFGDPKNLNADGTANVGIRRRVTETGGRIQEFTNDTYFGIVGLRGDFADSFHYDVFAQYGLAKRHQALLNDLDYNKTAQAINATVGANGTPVCANSANGCVPVNLFTSQPISAAALSFITANGAQDNRYTQFVTGGSLSGDLNFLQSPLADKPAAVALGAEYRRETGSQSVDANYGSGNLIYYGQGTAVPNASFDVKEIYGELQMPLVTDRPFVRALNFEGGVRYSSYTNNTVAGRNKLDAVTYKLGGDWSPVEGVRFRAIFNRATRDPNIAELNSPITQAGTDVLATDPCANGLPQGNATLAAKCIAQGAPATLVNSGVIQDVTANQTNINAGGNPALRPETANTLTAGAVFSPRFLPGLNVTVDYYRMKVNNYIASDGSQDIVNQCFNNNISAYCSLIVRNNISGQLSGSPNANGQFPGVTEQLINVATLKTSGIDVSADYRFTLPGDGNSLTLNMAGTYVDSYTFNLGAQATPINCAGKFGNSCAAVSINPIPRWKHQASAVLDLNGIAIQGRWRYVGPVSADAGTPILASRIPSYSYIDTNISFDVNKQYTFRVGVSNLFNINPPIVGGSAGSSGANSGNTFPNVYDALGRTFFAGISLKL</sequence>
<dbReference type="Gene3D" id="2.40.170.20">
    <property type="entry name" value="TonB-dependent receptor, beta-barrel domain"/>
    <property type="match status" value="1"/>
</dbReference>
<keyword evidence="5 9" id="KW-0798">TonB box</keyword>
<evidence type="ECO:0000313" key="15">
    <source>
        <dbReference type="Proteomes" id="UP000584663"/>
    </source>
</evidence>
<evidence type="ECO:0000256" key="10">
    <source>
        <dbReference type="SAM" id="SignalP"/>
    </source>
</evidence>
<evidence type="ECO:0000259" key="11">
    <source>
        <dbReference type="Pfam" id="PF00593"/>
    </source>
</evidence>
<feature type="signal peptide" evidence="10">
    <location>
        <begin position="1"/>
        <end position="41"/>
    </location>
</feature>
<gene>
    <name evidence="13" type="ORF">GGQ89_001050</name>
    <name evidence="14" type="ORF">JYA60_13080</name>
</gene>
<reference evidence="13 15" key="1">
    <citation type="submission" date="2020-08" db="EMBL/GenBank/DDBJ databases">
        <title>Genomic Encyclopedia of Type Strains, Phase IV (KMG-IV): sequencing the most valuable type-strain genomes for metagenomic binning, comparative biology and taxonomic classification.</title>
        <authorList>
            <person name="Goeker M."/>
        </authorList>
    </citation>
    <scope>NUCLEOTIDE SEQUENCE [LARGE SCALE GENOMIC DNA]</scope>
    <source>
        <strain evidence="13 15">DSM 14562</strain>
    </source>
</reference>
<evidence type="ECO:0000313" key="16">
    <source>
        <dbReference type="Proteomes" id="UP000704529"/>
    </source>
</evidence>
<proteinExistence type="inferred from homology"/>
<evidence type="ECO:0000256" key="4">
    <source>
        <dbReference type="ARBA" id="ARBA00022692"/>
    </source>
</evidence>
<dbReference type="Pfam" id="PF00593">
    <property type="entry name" value="TonB_dep_Rec_b-barrel"/>
    <property type="match status" value="1"/>
</dbReference>
<protein>
    <submittedName>
        <fullName evidence="13">Outer membrane receptor protein involved in Fe transport</fullName>
    </submittedName>
    <submittedName>
        <fullName evidence="14">TonB-dependent receptor</fullName>
    </submittedName>
</protein>
<keyword evidence="15" id="KW-1185">Reference proteome</keyword>
<name>A0AA40ZZ99_9SPHN</name>
<dbReference type="Gene3D" id="2.170.130.10">
    <property type="entry name" value="TonB-dependent receptor, plug domain"/>
    <property type="match status" value="1"/>
</dbReference>
<dbReference type="PANTHER" id="PTHR47234:SF2">
    <property type="entry name" value="TONB-DEPENDENT RECEPTOR"/>
    <property type="match status" value="1"/>
</dbReference>
<accession>A0AA40ZZ99</accession>
<dbReference type="GO" id="GO:0009279">
    <property type="term" value="C:cell outer membrane"/>
    <property type="evidence" value="ECO:0007669"/>
    <property type="project" value="UniProtKB-SubCell"/>
</dbReference>
<organism evidence="14 16">
    <name type="scientific">Sphingomonas yabuuchiae</name>
    <dbReference type="NCBI Taxonomy" id="172044"/>
    <lineage>
        <taxon>Bacteria</taxon>
        <taxon>Pseudomonadati</taxon>
        <taxon>Pseudomonadota</taxon>
        <taxon>Alphaproteobacteria</taxon>
        <taxon>Sphingomonadales</taxon>
        <taxon>Sphingomonadaceae</taxon>
        <taxon>Sphingomonas</taxon>
    </lineage>
</organism>
<keyword evidence="3 8" id="KW-1134">Transmembrane beta strand</keyword>
<evidence type="ECO:0000256" key="6">
    <source>
        <dbReference type="ARBA" id="ARBA00023136"/>
    </source>
</evidence>
<evidence type="ECO:0000313" key="13">
    <source>
        <dbReference type="EMBL" id="MBB4608848.1"/>
    </source>
</evidence>
<feature type="domain" description="TonB-dependent receptor plug" evidence="12">
    <location>
        <begin position="75"/>
        <end position="184"/>
    </location>
</feature>
<dbReference type="SUPFAM" id="SSF56935">
    <property type="entry name" value="Porins"/>
    <property type="match status" value="1"/>
</dbReference>
<reference evidence="14" key="2">
    <citation type="submission" date="2021-01" db="EMBL/GenBank/DDBJ databases">
        <title>Genome Sequencing of Type Strains.</title>
        <authorList>
            <person name="Lemaire J.F."/>
            <person name="Inderbitzin P."/>
            <person name="Collins S.B."/>
            <person name="Wespe N."/>
            <person name="Knight-Connoni V."/>
        </authorList>
    </citation>
    <scope>NUCLEOTIDE SEQUENCE</scope>
    <source>
        <strain evidence="14">DSM 14562</strain>
    </source>
</reference>
<evidence type="ECO:0000256" key="2">
    <source>
        <dbReference type="ARBA" id="ARBA00022448"/>
    </source>
</evidence>
<keyword evidence="6 8" id="KW-0472">Membrane</keyword>
<dbReference type="PANTHER" id="PTHR47234">
    <property type="match status" value="1"/>
</dbReference>
<comment type="subcellular location">
    <subcellularLocation>
        <location evidence="1 8">Cell outer membrane</location>
        <topology evidence="1 8">Multi-pass membrane protein</topology>
    </subcellularLocation>
</comment>